<organism evidence="1 2">
    <name type="scientific">Urbifossiella limnaea</name>
    <dbReference type="NCBI Taxonomy" id="2528023"/>
    <lineage>
        <taxon>Bacteria</taxon>
        <taxon>Pseudomonadati</taxon>
        <taxon>Planctomycetota</taxon>
        <taxon>Planctomycetia</taxon>
        <taxon>Gemmatales</taxon>
        <taxon>Gemmataceae</taxon>
        <taxon>Urbifossiella</taxon>
    </lineage>
</organism>
<dbReference type="KEGG" id="uli:ETAA1_03490"/>
<sequence length="360" mass="39932">MAAELEYRADGTANLFFAASGGTPWHREGIPLTAAQQFDFDGALDRLDYPLEKRHYFVPEDPDAEPDRRVYVQGQGAYYVWRPDTKRVLGPVGSAYEIVTNRQAFEVLKPLVEERVAALETGGVLRDGADAWLLVRWNLERFGPHARDVFARDGGLLPYATVMANHSGRRGVMLGHTAIRVVCANTLGAAETEAAGAGSAQWVTVSHKADARSKLVEAAETMFAGVVERFEVIARQYRLLMGARLTDEAFDRLVLDVVAPDPRFDPRFNPEAKLAEVVVERAMRKRAEVRRLWLEGKGHDGEPTAWYAYNGAAEALDHNRSLWPTRAGSWRTASLLDGELGRMKNRVLDNLVGYAVALAV</sequence>
<dbReference type="RefSeq" id="WP_145233770.1">
    <property type="nucleotide sequence ID" value="NZ_CP036273.1"/>
</dbReference>
<dbReference type="NCBIfam" id="TIGR03299">
    <property type="entry name" value="LGT_TIGR03299"/>
    <property type="match status" value="1"/>
</dbReference>
<evidence type="ECO:0000313" key="1">
    <source>
        <dbReference type="EMBL" id="QDU18461.1"/>
    </source>
</evidence>
<gene>
    <name evidence="1" type="ORF">ETAA1_03490</name>
</gene>
<reference evidence="1 2" key="1">
    <citation type="submission" date="2019-02" db="EMBL/GenBank/DDBJ databases">
        <title>Deep-cultivation of Planctomycetes and their phenomic and genomic characterization uncovers novel biology.</title>
        <authorList>
            <person name="Wiegand S."/>
            <person name="Jogler M."/>
            <person name="Boedeker C."/>
            <person name="Pinto D."/>
            <person name="Vollmers J."/>
            <person name="Rivas-Marin E."/>
            <person name="Kohn T."/>
            <person name="Peeters S.H."/>
            <person name="Heuer A."/>
            <person name="Rast P."/>
            <person name="Oberbeckmann S."/>
            <person name="Bunk B."/>
            <person name="Jeske O."/>
            <person name="Meyerdierks A."/>
            <person name="Storesund J.E."/>
            <person name="Kallscheuer N."/>
            <person name="Luecker S."/>
            <person name="Lage O.M."/>
            <person name="Pohl T."/>
            <person name="Merkel B.J."/>
            <person name="Hornburger P."/>
            <person name="Mueller R.-W."/>
            <person name="Bruemmer F."/>
            <person name="Labrenz M."/>
            <person name="Spormann A.M."/>
            <person name="Op den Camp H."/>
            <person name="Overmann J."/>
            <person name="Amann R."/>
            <person name="Jetten M.S.M."/>
            <person name="Mascher T."/>
            <person name="Medema M.H."/>
            <person name="Devos D.P."/>
            <person name="Kaster A.-K."/>
            <person name="Ovreas L."/>
            <person name="Rohde M."/>
            <person name="Galperin M.Y."/>
            <person name="Jogler C."/>
        </authorList>
    </citation>
    <scope>NUCLEOTIDE SEQUENCE [LARGE SCALE GENOMIC DNA]</scope>
    <source>
        <strain evidence="1 2">ETA_A1</strain>
    </source>
</reference>
<evidence type="ECO:0000313" key="2">
    <source>
        <dbReference type="Proteomes" id="UP000319576"/>
    </source>
</evidence>
<name>A0A517XLS1_9BACT</name>
<dbReference type="OrthoDB" id="576140at2"/>
<keyword evidence="2" id="KW-1185">Reference proteome</keyword>
<dbReference type="EMBL" id="CP036273">
    <property type="protein sequence ID" value="QDU18461.1"/>
    <property type="molecule type" value="Genomic_DNA"/>
</dbReference>
<dbReference type="Proteomes" id="UP000319576">
    <property type="component" value="Chromosome"/>
</dbReference>
<accession>A0A517XLS1</accession>
<dbReference type="InterPro" id="IPR017686">
    <property type="entry name" value="Phg/plasmid-like_prot"/>
</dbReference>
<protein>
    <recommendedName>
        <fullName evidence="3">DUF932 domain-containing protein</fullName>
    </recommendedName>
</protein>
<proteinExistence type="predicted"/>
<dbReference type="AlphaFoldDB" id="A0A517XLS1"/>
<dbReference type="InterPro" id="IPR026325">
    <property type="entry name" value="DUF932"/>
</dbReference>
<evidence type="ECO:0008006" key="3">
    <source>
        <dbReference type="Google" id="ProtNLM"/>
    </source>
</evidence>
<dbReference type="Pfam" id="PF06067">
    <property type="entry name" value="DUF932"/>
    <property type="match status" value="1"/>
</dbReference>